<protein>
    <submittedName>
        <fullName evidence="1">Uncharacterized protein</fullName>
    </submittedName>
</protein>
<sequence length="256" mass="29858">MPASLFSMLPSELICRVFESATDFSTVVALAQTARVFYDTWREYPTAICRAVIPHAILNLDDAQQLLDMQQEAEATSEMECDQKQKSIVRAKRLLSNARCASAASKEWVHNSRFGAYFEREVRPREIARFEHAFYCVWAIGIMGTTPHLQHEASAFLDNCSPRELCRLEEQAQFSYAYDKEFFESLGLAFNGEVWECARDLVPERWQEVGRNRWWGSMRVPMRTTFVGFYAFYDETQQYLERIPDEVDSTFWDRTD</sequence>
<name>A0A163B2Z9_DIDRA</name>
<keyword evidence="2" id="KW-1185">Reference proteome</keyword>
<evidence type="ECO:0000313" key="1">
    <source>
        <dbReference type="EMBL" id="KZM21544.1"/>
    </source>
</evidence>
<comment type="caution">
    <text evidence="1">The sequence shown here is derived from an EMBL/GenBank/DDBJ whole genome shotgun (WGS) entry which is preliminary data.</text>
</comment>
<proteinExistence type="predicted"/>
<dbReference type="OrthoDB" id="5365320at2759"/>
<gene>
    <name evidence="1" type="ORF">ST47_g7306</name>
</gene>
<evidence type="ECO:0000313" key="2">
    <source>
        <dbReference type="Proteomes" id="UP000076837"/>
    </source>
</evidence>
<dbReference type="Proteomes" id="UP000076837">
    <property type="component" value="Unassembled WGS sequence"/>
</dbReference>
<reference evidence="1 2" key="1">
    <citation type="journal article" date="2016" name="Sci. Rep.">
        <title>Draft genome sequencing and secretome analysis of fungal phytopathogen Ascochyta rabiei provides insight into the necrotrophic effector repertoire.</title>
        <authorList>
            <person name="Verma S."/>
            <person name="Gazara R.K."/>
            <person name="Nizam S."/>
            <person name="Parween S."/>
            <person name="Chattopadhyay D."/>
            <person name="Verma P.K."/>
        </authorList>
    </citation>
    <scope>NUCLEOTIDE SEQUENCE [LARGE SCALE GENOMIC DNA]</scope>
    <source>
        <strain evidence="1 2">ArDII</strain>
    </source>
</reference>
<organism evidence="1 2">
    <name type="scientific">Didymella rabiei</name>
    <name type="common">Chickpea ascochyta blight fungus</name>
    <name type="synonym">Mycosphaerella rabiei</name>
    <dbReference type="NCBI Taxonomy" id="5454"/>
    <lineage>
        <taxon>Eukaryota</taxon>
        <taxon>Fungi</taxon>
        <taxon>Dikarya</taxon>
        <taxon>Ascomycota</taxon>
        <taxon>Pezizomycotina</taxon>
        <taxon>Dothideomycetes</taxon>
        <taxon>Pleosporomycetidae</taxon>
        <taxon>Pleosporales</taxon>
        <taxon>Pleosporineae</taxon>
        <taxon>Didymellaceae</taxon>
        <taxon>Ascochyta</taxon>
    </lineage>
</organism>
<dbReference type="EMBL" id="JYNV01000243">
    <property type="protein sequence ID" value="KZM21544.1"/>
    <property type="molecule type" value="Genomic_DNA"/>
</dbReference>
<dbReference type="AlphaFoldDB" id="A0A163B2Z9"/>
<accession>A0A163B2Z9</accession>